<name>A0AAD9V4V3_ACRCE</name>
<reference evidence="2" key="1">
    <citation type="journal article" date="2023" name="G3 (Bethesda)">
        <title>Whole genome assembly and annotation of the endangered Caribbean coral Acropora cervicornis.</title>
        <authorList>
            <person name="Selwyn J.D."/>
            <person name="Vollmer S.V."/>
        </authorList>
    </citation>
    <scope>NUCLEOTIDE SEQUENCE</scope>
    <source>
        <strain evidence="2">K2</strain>
    </source>
</reference>
<evidence type="ECO:0000256" key="1">
    <source>
        <dbReference type="SAM" id="Phobius"/>
    </source>
</evidence>
<keyword evidence="1" id="KW-0472">Membrane</keyword>
<dbReference type="Proteomes" id="UP001249851">
    <property type="component" value="Unassembled WGS sequence"/>
</dbReference>
<keyword evidence="1" id="KW-1133">Transmembrane helix</keyword>
<sequence>MADKFAIGIIFVVFISVGQILAITRLEPEKTLSNQVLYHQETAIYHLVQLKPGRRYELRVSYDATVSHFVLQ</sequence>
<feature type="transmembrane region" description="Helical" evidence="1">
    <location>
        <begin position="6"/>
        <end position="24"/>
    </location>
</feature>
<dbReference type="AlphaFoldDB" id="A0AAD9V4V3"/>
<accession>A0AAD9V4V3</accession>
<protein>
    <submittedName>
        <fullName evidence="2">Uncharacterized protein</fullName>
    </submittedName>
</protein>
<keyword evidence="1" id="KW-0812">Transmembrane</keyword>
<gene>
    <name evidence="2" type="ORF">P5673_015662</name>
</gene>
<comment type="caution">
    <text evidence="2">The sequence shown here is derived from an EMBL/GenBank/DDBJ whole genome shotgun (WGS) entry which is preliminary data.</text>
</comment>
<keyword evidence="3" id="KW-1185">Reference proteome</keyword>
<reference evidence="2" key="2">
    <citation type="journal article" date="2023" name="Science">
        <title>Genomic signatures of disease resistance in endangered staghorn corals.</title>
        <authorList>
            <person name="Vollmer S.V."/>
            <person name="Selwyn J.D."/>
            <person name="Despard B.A."/>
            <person name="Roesel C.L."/>
        </authorList>
    </citation>
    <scope>NUCLEOTIDE SEQUENCE</scope>
    <source>
        <strain evidence="2">K2</strain>
    </source>
</reference>
<evidence type="ECO:0000313" key="2">
    <source>
        <dbReference type="EMBL" id="KAK2561197.1"/>
    </source>
</evidence>
<organism evidence="2 3">
    <name type="scientific">Acropora cervicornis</name>
    <name type="common">Staghorn coral</name>
    <dbReference type="NCBI Taxonomy" id="6130"/>
    <lineage>
        <taxon>Eukaryota</taxon>
        <taxon>Metazoa</taxon>
        <taxon>Cnidaria</taxon>
        <taxon>Anthozoa</taxon>
        <taxon>Hexacorallia</taxon>
        <taxon>Scleractinia</taxon>
        <taxon>Astrocoeniina</taxon>
        <taxon>Acroporidae</taxon>
        <taxon>Acropora</taxon>
    </lineage>
</organism>
<evidence type="ECO:0000313" key="3">
    <source>
        <dbReference type="Proteomes" id="UP001249851"/>
    </source>
</evidence>
<dbReference type="EMBL" id="JARQWQ010000033">
    <property type="protein sequence ID" value="KAK2561197.1"/>
    <property type="molecule type" value="Genomic_DNA"/>
</dbReference>
<proteinExistence type="predicted"/>